<dbReference type="SMART" id="SM00255">
    <property type="entry name" value="TIR"/>
    <property type="match status" value="1"/>
</dbReference>
<dbReference type="InterPro" id="IPR035897">
    <property type="entry name" value="Toll_tir_struct_dom_sf"/>
</dbReference>
<accession>A0A813ZEL8</accession>
<dbReference type="Pfam" id="PF13676">
    <property type="entry name" value="TIR_2"/>
    <property type="match status" value="1"/>
</dbReference>
<evidence type="ECO:0000313" key="3">
    <source>
        <dbReference type="EMBL" id="CAF3591848.1"/>
    </source>
</evidence>
<dbReference type="EMBL" id="CAJNOT010000215">
    <property type="protein sequence ID" value="CAF0897183.1"/>
    <property type="molecule type" value="Genomic_DNA"/>
</dbReference>
<reference evidence="2" key="1">
    <citation type="submission" date="2021-02" db="EMBL/GenBank/DDBJ databases">
        <authorList>
            <person name="Nowell W R."/>
        </authorList>
    </citation>
    <scope>NUCLEOTIDE SEQUENCE</scope>
</reference>
<dbReference type="SUPFAM" id="SSF52200">
    <property type="entry name" value="Toll/Interleukin receptor TIR domain"/>
    <property type="match status" value="1"/>
</dbReference>
<dbReference type="Proteomes" id="UP000663836">
    <property type="component" value="Unassembled WGS sequence"/>
</dbReference>
<comment type="caution">
    <text evidence="2">The sequence shown here is derived from an EMBL/GenBank/DDBJ whole genome shotgun (WGS) entry which is preliminary data.</text>
</comment>
<sequence>MTTNNDPIFNCIHQLETLLFHDDMLKKIESHPLINLRDQLQKIDDEWDIRTIDENQKRMSTLNYFEINSFSHFIKRYSSIIPSNLLEALFDAIRFQMYINMAIYPVLCDYYFDLSLTYLINDSTINYLINKKHILSNMDEYFLHLFTSIGARSLYTRRGISYSIFVSHKNIPTFFQLNNSTERLLQAFITYINNYFLNNDQQSQVYTSIFKWILNMTDIYGFVPYFVQIGYPNAILQWISIERDHIKYISLESWSCIINILHNLARHPIGVKALNELKMIDSIKQWKEQYLSESSVIDYNEDDKDIRMAYYLLYAKLLEPKELKNESVSNIQTILDYILEQTMKAFNSVDLTCGPYNVCEYLEGLVKLVVNDAFLTYIISRDNIYELFIEKFLLFNNICESTVLNTIICSSLYTIFWSISFLSEYSIKLKLNNEFLSFVEQRAKNQSNDEYELDMKRAAKGILFNLDCIQMDIQPIEDNHNHDDDDDNQIKVMISYSHKDAKFCKKLVTKIQEHYQGDIWVDFNKLSPPYEDDWEEIAKAITQCNVIVMIVTENYCGSKSCRREVVHADKRNKRMVPVYIGKDYIPEDWFEIRAGSATWVRFGGEKNDEEVMETLLGLITVRDEVPQNNNKLAYSHGSHLKLKSKSEIDSNTITNIQTIETSSLHVNTNPIIEISDIQLQSNLTVSDIIPTSPIEQWTCEEVQQWLHLPPSTLQLSSGRALLTYMKLLSHDDAQYDEYEHRMRDHCVSREQFSNLISSFTSILSLNDAQTISTKLPDQWTRNDIKYWFQQNHLSDYLLNALNFIDGSQLIIYGQLIIDSPLRIEEEYNRLRNKIGKDLFHLDEYSRFLSGLKKLVNQSRLKEEPALCNIL</sequence>
<dbReference type="EMBL" id="CAJOBD010000141">
    <property type="protein sequence ID" value="CAF3591848.1"/>
    <property type="molecule type" value="Genomic_DNA"/>
</dbReference>
<dbReference type="InterPro" id="IPR000157">
    <property type="entry name" value="TIR_dom"/>
</dbReference>
<dbReference type="Gene3D" id="3.40.50.10140">
    <property type="entry name" value="Toll/interleukin-1 receptor homology (TIR) domain"/>
    <property type="match status" value="1"/>
</dbReference>
<evidence type="ECO:0000313" key="2">
    <source>
        <dbReference type="EMBL" id="CAF0897183.1"/>
    </source>
</evidence>
<name>A0A813ZEL8_9BILA</name>
<dbReference type="GO" id="GO:0007165">
    <property type="term" value="P:signal transduction"/>
    <property type="evidence" value="ECO:0007669"/>
    <property type="project" value="InterPro"/>
</dbReference>
<dbReference type="Proteomes" id="UP000663864">
    <property type="component" value="Unassembled WGS sequence"/>
</dbReference>
<gene>
    <name evidence="3" type="ORF">JBS370_LOCUS3336</name>
    <name evidence="2" type="ORF">ZHD862_LOCUS7195</name>
</gene>
<dbReference type="PANTHER" id="PTHR46270:SF2">
    <property type="entry name" value="TIR DOMAIN-CONTAINING PROTEIN"/>
    <property type="match status" value="1"/>
</dbReference>
<protein>
    <recommendedName>
        <fullName evidence="1">TIR domain-containing protein</fullName>
    </recommendedName>
</protein>
<organism evidence="2 4">
    <name type="scientific">Rotaria sordida</name>
    <dbReference type="NCBI Taxonomy" id="392033"/>
    <lineage>
        <taxon>Eukaryota</taxon>
        <taxon>Metazoa</taxon>
        <taxon>Spiralia</taxon>
        <taxon>Gnathifera</taxon>
        <taxon>Rotifera</taxon>
        <taxon>Eurotatoria</taxon>
        <taxon>Bdelloidea</taxon>
        <taxon>Philodinida</taxon>
        <taxon>Philodinidae</taxon>
        <taxon>Rotaria</taxon>
    </lineage>
</organism>
<evidence type="ECO:0000313" key="4">
    <source>
        <dbReference type="Proteomes" id="UP000663864"/>
    </source>
</evidence>
<proteinExistence type="predicted"/>
<evidence type="ECO:0000259" key="1">
    <source>
        <dbReference type="PROSITE" id="PS50104"/>
    </source>
</evidence>
<dbReference type="AlphaFoldDB" id="A0A813ZEL8"/>
<feature type="domain" description="TIR" evidence="1">
    <location>
        <begin position="488"/>
        <end position="612"/>
    </location>
</feature>
<dbReference type="PANTHER" id="PTHR46270">
    <property type="entry name" value="ARMADILLO-TYPE FOLD-RELATED"/>
    <property type="match status" value="1"/>
</dbReference>
<dbReference type="PROSITE" id="PS50104">
    <property type="entry name" value="TIR"/>
    <property type="match status" value="1"/>
</dbReference>